<reference evidence="1 2" key="1">
    <citation type="submission" date="2019-12" db="EMBL/GenBank/DDBJ databases">
        <title>Whole genome shotgun sequence of Streptomyces caniferus NBRC 15389.</title>
        <authorList>
            <person name="Ichikawa N."/>
            <person name="Kimura A."/>
            <person name="Kitahashi Y."/>
            <person name="Komaki H."/>
            <person name="Tamura T."/>
        </authorList>
    </citation>
    <scope>NUCLEOTIDE SEQUENCE [LARGE SCALE GENOMIC DNA]</scope>
    <source>
        <strain evidence="1 2">NBRC 15389</strain>
    </source>
</reference>
<dbReference type="EMBL" id="BLIN01000003">
    <property type="protein sequence ID" value="GFE06072.1"/>
    <property type="molecule type" value="Genomic_DNA"/>
</dbReference>
<proteinExistence type="predicted"/>
<organism evidence="1 2">
    <name type="scientific">Streptomyces caniferus</name>
    <dbReference type="NCBI Taxonomy" id="285557"/>
    <lineage>
        <taxon>Bacteria</taxon>
        <taxon>Bacillati</taxon>
        <taxon>Actinomycetota</taxon>
        <taxon>Actinomycetes</taxon>
        <taxon>Kitasatosporales</taxon>
        <taxon>Streptomycetaceae</taxon>
        <taxon>Streptomyces</taxon>
    </lineage>
</organism>
<evidence type="ECO:0000313" key="1">
    <source>
        <dbReference type="EMBL" id="GFE06072.1"/>
    </source>
</evidence>
<accession>A0A640S640</accession>
<comment type="caution">
    <text evidence="1">The sequence shown here is derived from an EMBL/GenBank/DDBJ whole genome shotgun (WGS) entry which is preliminary data.</text>
</comment>
<evidence type="ECO:0000313" key="2">
    <source>
        <dbReference type="Proteomes" id="UP000435837"/>
    </source>
</evidence>
<name>A0A640S640_9ACTN</name>
<dbReference type="AlphaFoldDB" id="A0A640S640"/>
<sequence>MMLRSSHLPTGYSPDMAGKKFRALAYANRHPGENYAISRPFDGFLAGDCVWPFTYVWKRD</sequence>
<protein>
    <submittedName>
        <fullName evidence="1">Uncharacterized protein</fullName>
    </submittedName>
</protein>
<gene>
    <name evidence="1" type="ORF">Scani_23400</name>
</gene>
<dbReference type="Proteomes" id="UP000435837">
    <property type="component" value="Unassembled WGS sequence"/>
</dbReference>